<evidence type="ECO:0000256" key="1">
    <source>
        <dbReference type="SAM" id="Phobius"/>
    </source>
</evidence>
<reference evidence="3" key="1">
    <citation type="submission" date="2017-09" db="EMBL/GenBank/DDBJ databases">
        <title>Depth-based differentiation of microbial function through sediment-hosted aquifers and enrichment of novel symbionts in the deep terrestrial subsurface.</title>
        <authorList>
            <person name="Probst A.J."/>
            <person name="Ladd B."/>
            <person name="Jarett J.K."/>
            <person name="Geller-Mcgrath D.E."/>
            <person name="Sieber C.M.K."/>
            <person name="Emerson J.B."/>
            <person name="Anantharaman K."/>
            <person name="Thomas B.C."/>
            <person name="Malmstrom R."/>
            <person name="Stieglmeier M."/>
            <person name="Klingl A."/>
            <person name="Woyke T."/>
            <person name="Ryan C.M."/>
            <person name="Banfield J.F."/>
        </authorList>
    </citation>
    <scope>NUCLEOTIDE SEQUENCE [LARGE SCALE GENOMIC DNA]</scope>
</reference>
<proteinExistence type="predicted"/>
<sequence>MEVNVVKEVKKSSVRFFAGLVIGAFCLALVIGILQYAEDYFLNHGFRSVLRSSFLIAAIWLAVSLRLRSRRRRVP</sequence>
<dbReference type="AlphaFoldDB" id="A0A2M6R8B7"/>
<dbReference type="EMBL" id="PEZX01000030">
    <property type="protein sequence ID" value="PIS06884.1"/>
    <property type="molecule type" value="Genomic_DNA"/>
</dbReference>
<feature type="transmembrane region" description="Helical" evidence="1">
    <location>
        <begin position="16"/>
        <end position="37"/>
    </location>
</feature>
<dbReference type="Proteomes" id="UP000231162">
    <property type="component" value="Unassembled WGS sequence"/>
</dbReference>
<keyword evidence="1" id="KW-1133">Transmembrane helix</keyword>
<keyword evidence="1" id="KW-0812">Transmembrane</keyword>
<gene>
    <name evidence="2" type="ORF">COT79_02175</name>
</gene>
<accession>A0A2M6R8B7</accession>
<protein>
    <submittedName>
        <fullName evidence="2">Uncharacterized protein</fullName>
    </submittedName>
</protein>
<feature type="transmembrane region" description="Helical" evidence="1">
    <location>
        <begin position="49"/>
        <end position="67"/>
    </location>
</feature>
<evidence type="ECO:0000313" key="2">
    <source>
        <dbReference type="EMBL" id="PIS06884.1"/>
    </source>
</evidence>
<name>A0A2M6R8B7_9BACT</name>
<comment type="caution">
    <text evidence="2">The sequence shown here is derived from an EMBL/GenBank/DDBJ whole genome shotgun (WGS) entry which is preliminary data.</text>
</comment>
<evidence type="ECO:0000313" key="3">
    <source>
        <dbReference type="Proteomes" id="UP000231162"/>
    </source>
</evidence>
<organism evidence="2 3">
    <name type="scientific">Candidatus Berkelbacteria bacterium CG10_big_fil_rev_8_21_14_0_10_43_14</name>
    <dbReference type="NCBI Taxonomy" id="1974515"/>
    <lineage>
        <taxon>Bacteria</taxon>
        <taxon>Candidatus Berkelbacteria</taxon>
    </lineage>
</organism>
<keyword evidence="1" id="KW-0472">Membrane</keyword>